<dbReference type="PROSITE" id="PS00028">
    <property type="entry name" value="ZINC_FINGER_C2H2_1"/>
    <property type="match status" value="1"/>
</dbReference>
<dbReference type="PANTHER" id="PTHR13162">
    <property type="entry name" value="CCR4-NOT TRANSCRIPTION COMPLEX"/>
    <property type="match status" value="1"/>
</dbReference>
<comment type="caution">
    <text evidence="2">The sequence shown here is derived from an EMBL/GenBank/DDBJ whole genome shotgun (WGS) entry which is preliminary data.</text>
</comment>
<dbReference type="InterPro" id="IPR028889">
    <property type="entry name" value="USP"/>
</dbReference>
<evidence type="ECO:0000313" key="3">
    <source>
        <dbReference type="Proteomes" id="UP001604336"/>
    </source>
</evidence>
<dbReference type="AlphaFoldDB" id="A0ABD1RRN7"/>
<proteinExistence type="predicted"/>
<dbReference type="Pfam" id="PF00443">
    <property type="entry name" value="UCH"/>
    <property type="match status" value="1"/>
</dbReference>
<name>A0ABD1RRN7_9LAMI</name>
<dbReference type="InterPro" id="IPR001394">
    <property type="entry name" value="Peptidase_C19_UCH"/>
</dbReference>
<dbReference type="InterPro" id="IPR038765">
    <property type="entry name" value="Papain-like_cys_pep_sf"/>
</dbReference>
<dbReference type="SUPFAM" id="SSF54001">
    <property type="entry name" value="Cysteine proteinases"/>
    <property type="match status" value="1"/>
</dbReference>
<evidence type="ECO:0000313" key="2">
    <source>
        <dbReference type="EMBL" id="KAL2491080.1"/>
    </source>
</evidence>
<dbReference type="PANTHER" id="PTHR13162:SF8">
    <property type="entry name" value="CCR4-NOT TRANSCRIPTION COMPLEX SUBUNIT 1"/>
    <property type="match status" value="1"/>
</dbReference>
<sequence length="440" mass="49250">MHKCCLPSGVPCESPSAYEKSLVHKIFGGRLRSQVKCMQCSFCSNKFDPFLDLSLEIMKADSLYKALTHFTAKEQLDGGARQYQCQQCKQKVEALKQLTIHDAPHVLSIHLKRFDSYVHGQKIDRKIEFGPTLDLKPFVSGPYYAAYGMEGSILVLQTCLDQLNICGNLKNVQLHPVYASIFKHMLDKPNFSTVFCRSLKTAAINEEFLQNLSDALHLSSYEKIGVGLALSDSENLDIRMCGKNFCMGQIAELSANSVAWDSTDLIQHILVFLNRSEGLSKHVDSFVQMLSLLQLKEETQFILAPFLSSELREANFFRHLDLFNEGSEDDFDAILAEMEKEISMADMMKELGYGCTVDVSQCKEMLSLFLPLTEVKIATILGTIAQTYAGLDDSQTAFTTFRSALGSNSVSDPPLLNSWNIEILVDSIKQLVSLIRSNNL</sequence>
<keyword evidence="3" id="KW-1185">Reference proteome</keyword>
<protein>
    <submittedName>
        <fullName evidence="2">Transcription regulator</fullName>
    </submittedName>
</protein>
<accession>A0ABD1RRN7</accession>
<dbReference type="InterPro" id="IPR040398">
    <property type="entry name" value="Not1"/>
</dbReference>
<dbReference type="EMBL" id="JBFOLK010000008">
    <property type="protein sequence ID" value="KAL2491080.1"/>
    <property type="molecule type" value="Genomic_DNA"/>
</dbReference>
<evidence type="ECO:0000259" key="1">
    <source>
        <dbReference type="PROSITE" id="PS50235"/>
    </source>
</evidence>
<dbReference type="Proteomes" id="UP001604336">
    <property type="component" value="Unassembled WGS sequence"/>
</dbReference>
<reference evidence="3" key="1">
    <citation type="submission" date="2024-07" db="EMBL/GenBank/DDBJ databases">
        <title>Two chromosome-level genome assemblies of Korean endemic species Abeliophyllum distichum and Forsythia ovata (Oleaceae).</title>
        <authorList>
            <person name="Jang H."/>
        </authorList>
    </citation>
    <scope>NUCLEOTIDE SEQUENCE [LARGE SCALE GENOMIC DNA]</scope>
</reference>
<dbReference type="InterPro" id="IPR013087">
    <property type="entry name" value="Znf_C2H2_type"/>
</dbReference>
<dbReference type="Gene3D" id="3.90.70.10">
    <property type="entry name" value="Cysteine proteinases"/>
    <property type="match status" value="1"/>
</dbReference>
<gene>
    <name evidence="2" type="ORF">Adt_26708</name>
</gene>
<organism evidence="2 3">
    <name type="scientific">Abeliophyllum distichum</name>
    <dbReference type="NCBI Taxonomy" id="126358"/>
    <lineage>
        <taxon>Eukaryota</taxon>
        <taxon>Viridiplantae</taxon>
        <taxon>Streptophyta</taxon>
        <taxon>Embryophyta</taxon>
        <taxon>Tracheophyta</taxon>
        <taxon>Spermatophyta</taxon>
        <taxon>Magnoliopsida</taxon>
        <taxon>eudicotyledons</taxon>
        <taxon>Gunneridae</taxon>
        <taxon>Pentapetalae</taxon>
        <taxon>asterids</taxon>
        <taxon>lamiids</taxon>
        <taxon>Lamiales</taxon>
        <taxon>Oleaceae</taxon>
        <taxon>Forsythieae</taxon>
        <taxon>Abeliophyllum</taxon>
    </lineage>
</organism>
<dbReference type="PROSITE" id="PS50235">
    <property type="entry name" value="USP_3"/>
    <property type="match status" value="1"/>
</dbReference>
<feature type="domain" description="USP" evidence="1">
    <location>
        <begin position="1"/>
        <end position="224"/>
    </location>
</feature>